<feature type="transmembrane region" description="Helical" evidence="5">
    <location>
        <begin position="365"/>
        <end position="385"/>
    </location>
</feature>
<dbReference type="GO" id="GO:0140359">
    <property type="term" value="F:ABC-type transporter activity"/>
    <property type="evidence" value="ECO:0007669"/>
    <property type="project" value="InterPro"/>
</dbReference>
<feature type="domain" description="ABC-2 type transporter transmembrane" evidence="6">
    <location>
        <begin position="186"/>
        <end position="382"/>
    </location>
</feature>
<sequence>MSLTHSSPSHSSSSHSITPWNAVRLVAKREMLVQLRSKAYLVSFAVTLLAIVGGIIVMGLMGGRGIGLGGDTAVVTTTASAAVVPELGFEVTESATPGEALDQVRSGDADSAVLSAEELRTALDGEPVFGPDGAEIDVAGTLIDGTDAQTPVVVGDRAASEDLVAALSVPPPAVVLTASEMPPWLGTVLSIAFGFMFFMAALMYCMTIAQSVVEEKATRIIEILLATVSPRVLMGGKVLGNAVLALAQIGLIAIGASAAFALTGQGEILTLLGPSLIWFGVLFAVGFILMASLYAGAASLVSRQEDVASAVSPLTFLIMIPYLLVVIGNQSPLLMGVLSYIPFSAPVGMPVRLLLGDAAWWEPVIALILLIATTAASIVIGARMYEQSILRIGSRVSWKDALRRG</sequence>
<dbReference type="GO" id="GO:0016020">
    <property type="term" value="C:membrane"/>
    <property type="evidence" value="ECO:0007669"/>
    <property type="project" value="UniProtKB-SubCell"/>
</dbReference>
<dbReference type="Proteomes" id="UP000196581">
    <property type="component" value="Unassembled WGS sequence"/>
</dbReference>
<feature type="transmembrane region" description="Helical" evidence="5">
    <location>
        <begin position="39"/>
        <end position="61"/>
    </location>
</feature>
<reference evidence="8" key="1">
    <citation type="submission" date="2017-02" db="EMBL/GenBank/DDBJ databases">
        <authorList>
            <person name="Dridi B."/>
        </authorList>
    </citation>
    <scope>NUCLEOTIDE SEQUENCE [LARGE SCALE GENOMIC DNA]</scope>
    <source>
        <strain evidence="8">B Co 03.10</strain>
    </source>
</reference>
<comment type="subcellular location">
    <subcellularLocation>
        <location evidence="1">Membrane</location>
        <topology evidence="1">Multi-pass membrane protein</topology>
    </subcellularLocation>
</comment>
<evidence type="ECO:0000256" key="4">
    <source>
        <dbReference type="ARBA" id="ARBA00023136"/>
    </source>
</evidence>
<keyword evidence="8" id="KW-1185">Reference proteome</keyword>
<evidence type="ECO:0000259" key="6">
    <source>
        <dbReference type="Pfam" id="PF12698"/>
    </source>
</evidence>
<keyword evidence="4 5" id="KW-0472">Membrane</keyword>
<accession>A0A1X6WVC4</accession>
<evidence type="ECO:0000256" key="2">
    <source>
        <dbReference type="ARBA" id="ARBA00022692"/>
    </source>
</evidence>
<evidence type="ECO:0000256" key="5">
    <source>
        <dbReference type="SAM" id="Phobius"/>
    </source>
</evidence>
<evidence type="ECO:0000256" key="3">
    <source>
        <dbReference type="ARBA" id="ARBA00022989"/>
    </source>
</evidence>
<dbReference type="RefSeq" id="WP_087003504.1">
    <property type="nucleotide sequence ID" value="NZ_FWFF01000001.1"/>
</dbReference>
<gene>
    <name evidence="7" type="ORF">FM105_01330</name>
</gene>
<proteinExistence type="predicted"/>
<feature type="transmembrane region" description="Helical" evidence="5">
    <location>
        <begin position="307"/>
        <end position="326"/>
    </location>
</feature>
<keyword evidence="3 5" id="KW-1133">Transmembrane helix</keyword>
<protein>
    <submittedName>
        <fullName evidence="7">ABC transporter</fullName>
    </submittedName>
</protein>
<evidence type="ECO:0000313" key="7">
    <source>
        <dbReference type="EMBL" id="SLM89259.1"/>
    </source>
</evidence>
<feature type="transmembrane region" description="Helical" evidence="5">
    <location>
        <begin position="276"/>
        <end position="295"/>
    </location>
</feature>
<dbReference type="EMBL" id="FWFF01000001">
    <property type="protein sequence ID" value="SLM89259.1"/>
    <property type="molecule type" value="Genomic_DNA"/>
</dbReference>
<dbReference type="AlphaFoldDB" id="A0A1X6WVC4"/>
<feature type="transmembrane region" description="Helical" evidence="5">
    <location>
        <begin position="184"/>
        <end position="205"/>
    </location>
</feature>
<name>A0A1X6WVC4_9MICO</name>
<keyword evidence="2 5" id="KW-0812">Transmembrane</keyword>
<dbReference type="InterPro" id="IPR013525">
    <property type="entry name" value="ABC2_TM"/>
</dbReference>
<feature type="transmembrane region" description="Helical" evidence="5">
    <location>
        <begin position="242"/>
        <end position="264"/>
    </location>
</feature>
<evidence type="ECO:0000256" key="1">
    <source>
        <dbReference type="ARBA" id="ARBA00004141"/>
    </source>
</evidence>
<dbReference type="Pfam" id="PF12698">
    <property type="entry name" value="ABC2_membrane_3"/>
    <property type="match status" value="1"/>
</dbReference>
<evidence type="ECO:0000313" key="8">
    <source>
        <dbReference type="Proteomes" id="UP000196581"/>
    </source>
</evidence>
<organism evidence="7 8">
    <name type="scientific">Brevibacterium yomogidense</name>
    <dbReference type="NCBI Taxonomy" id="946573"/>
    <lineage>
        <taxon>Bacteria</taxon>
        <taxon>Bacillati</taxon>
        <taxon>Actinomycetota</taxon>
        <taxon>Actinomycetes</taxon>
        <taxon>Micrococcales</taxon>
        <taxon>Brevibacteriaceae</taxon>
        <taxon>Brevibacterium</taxon>
    </lineage>
</organism>